<accession>S0G7S4</accession>
<dbReference type="AlphaFoldDB" id="S0G7S4"/>
<name>S0G7S4_9BACT</name>
<evidence type="ECO:0000313" key="1">
    <source>
        <dbReference type="EMBL" id="EMS81422.1"/>
    </source>
</evidence>
<dbReference type="OrthoDB" id="5420793at2"/>
<proteinExistence type="predicted"/>
<organism evidence="1 2">
    <name type="scientific">Desulfotignum phosphitoxidans DSM 13687</name>
    <dbReference type="NCBI Taxonomy" id="1286635"/>
    <lineage>
        <taxon>Bacteria</taxon>
        <taxon>Pseudomonadati</taxon>
        <taxon>Thermodesulfobacteriota</taxon>
        <taxon>Desulfobacteria</taxon>
        <taxon>Desulfobacterales</taxon>
        <taxon>Desulfobacteraceae</taxon>
        <taxon>Desulfotignum</taxon>
    </lineage>
</organism>
<comment type="caution">
    <text evidence="1">The sequence shown here is derived from an EMBL/GenBank/DDBJ whole genome shotgun (WGS) entry which is preliminary data.</text>
</comment>
<dbReference type="EMBL" id="APJX01000001">
    <property type="protein sequence ID" value="EMS81422.1"/>
    <property type="molecule type" value="Genomic_DNA"/>
</dbReference>
<gene>
    <name evidence="1" type="ORF">Dpo_1c05630</name>
</gene>
<sequence>MLETLQIHPRVEKILEQMKAQDNAPKIAAERAEAIIDALKNGIIMARAGRLSKTKDARIRRLFKYDLGKGYRLISLKDKSALYILFVGSHDRCDTWLDTNSKGKPHQTEVPMVCYEITQKKRRQSCPAPLSFADPEEDLCDRMPPVSQKDLREVFSGLVRSVQAR</sequence>
<protein>
    <submittedName>
        <fullName evidence="1">Uncharacterized protein</fullName>
    </submittedName>
</protein>
<dbReference type="Proteomes" id="UP000014216">
    <property type="component" value="Unassembled WGS sequence"/>
</dbReference>
<evidence type="ECO:0000313" key="2">
    <source>
        <dbReference type="Proteomes" id="UP000014216"/>
    </source>
</evidence>
<keyword evidence="2" id="KW-1185">Reference proteome</keyword>
<dbReference type="RefSeq" id="WP_006964146.1">
    <property type="nucleotide sequence ID" value="NZ_APJX01000001.1"/>
</dbReference>
<reference evidence="1 2" key="1">
    <citation type="journal article" date="2013" name="Genome Announc.">
        <title>Draft Genome Sequence of Desulfotignum phosphitoxidans DSM 13687 Strain FiPS-3.</title>
        <authorList>
            <person name="Poehlein A."/>
            <person name="Daniel R."/>
            <person name="Simeonova D.D."/>
        </authorList>
    </citation>
    <scope>NUCLEOTIDE SEQUENCE [LARGE SCALE GENOMIC DNA]</scope>
    <source>
        <strain evidence="1 2">DSM 13687</strain>
    </source>
</reference>